<dbReference type="AlphaFoldDB" id="A0A2R8BVU5"/>
<evidence type="ECO:0008006" key="3">
    <source>
        <dbReference type="Google" id="ProtNLM"/>
    </source>
</evidence>
<evidence type="ECO:0000313" key="2">
    <source>
        <dbReference type="Proteomes" id="UP000244912"/>
    </source>
</evidence>
<organism evidence="1 2">
    <name type="scientific">Palleronia abyssalis</name>
    <dbReference type="NCBI Taxonomy" id="1501240"/>
    <lineage>
        <taxon>Bacteria</taxon>
        <taxon>Pseudomonadati</taxon>
        <taxon>Pseudomonadota</taxon>
        <taxon>Alphaproteobacteria</taxon>
        <taxon>Rhodobacterales</taxon>
        <taxon>Roseobacteraceae</taxon>
        <taxon>Palleronia</taxon>
    </lineage>
</organism>
<sequence>MSTSFKMIMGLVLVSFVAACGGREEEVVFTDPTPAPIVAEPTYSKY</sequence>
<dbReference type="RefSeq" id="WP_181375760.1">
    <property type="nucleotide sequence ID" value="NZ_ONZF01000004.1"/>
</dbReference>
<dbReference type="Proteomes" id="UP000244912">
    <property type="component" value="Unassembled WGS sequence"/>
</dbReference>
<proteinExistence type="predicted"/>
<evidence type="ECO:0000313" key="1">
    <source>
        <dbReference type="EMBL" id="SPJ24270.1"/>
    </source>
</evidence>
<dbReference type="PROSITE" id="PS51257">
    <property type="entry name" value="PROKAR_LIPOPROTEIN"/>
    <property type="match status" value="1"/>
</dbReference>
<gene>
    <name evidence="1" type="ORF">PAA8504_02098</name>
</gene>
<name>A0A2R8BVU5_9RHOB</name>
<reference evidence="1 2" key="1">
    <citation type="submission" date="2018-03" db="EMBL/GenBank/DDBJ databases">
        <authorList>
            <person name="Keele B.F."/>
        </authorList>
    </citation>
    <scope>NUCLEOTIDE SEQUENCE [LARGE SCALE GENOMIC DNA]</scope>
    <source>
        <strain evidence="1 2">CECT 8504</strain>
    </source>
</reference>
<protein>
    <recommendedName>
        <fullName evidence="3">Lipoprotein</fullName>
    </recommendedName>
</protein>
<keyword evidence="2" id="KW-1185">Reference proteome</keyword>
<dbReference type="EMBL" id="ONZF01000004">
    <property type="protein sequence ID" value="SPJ24270.1"/>
    <property type="molecule type" value="Genomic_DNA"/>
</dbReference>
<accession>A0A2R8BVU5</accession>